<dbReference type="EMBL" id="CP034458">
    <property type="protein sequence ID" value="QBM88286.1"/>
    <property type="molecule type" value="Genomic_DNA"/>
</dbReference>
<dbReference type="AlphaFoldDB" id="A0A4P6XPT5"/>
<reference evidence="3" key="1">
    <citation type="submission" date="2019-03" db="EMBL/GenBank/DDBJ databases">
        <title>Snf2 controls pulcherriminic acid biosynthesis and connects pigmentation and antifungal activity of the yeast Metschnikowia pulcherrima.</title>
        <authorList>
            <person name="Gore-Lloyd D."/>
            <person name="Sumann I."/>
            <person name="Brachmann A.O."/>
            <person name="Schneeberger K."/>
            <person name="Ortiz-Merino R.A."/>
            <person name="Moreno-Beltran M."/>
            <person name="Schlaefli M."/>
            <person name="Kirner P."/>
            <person name="Santos Kron A."/>
            <person name="Wolfe K.H."/>
            <person name="Piel J."/>
            <person name="Ahrens C.H."/>
            <person name="Henk D."/>
            <person name="Freimoser F.M."/>
        </authorList>
    </citation>
    <scope>NUCLEOTIDE SEQUENCE [LARGE SCALE GENOMIC DNA]</scope>
    <source>
        <strain evidence="3">APC 1.2</strain>
    </source>
</reference>
<dbReference type="STRING" id="2163413.A0A4P6XPT5"/>
<protein>
    <submittedName>
        <fullName evidence="2">UBX domain-containing protein</fullName>
    </submittedName>
</protein>
<feature type="domain" description="UBX" evidence="1">
    <location>
        <begin position="150"/>
        <end position="247"/>
    </location>
</feature>
<evidence type="ECO:0000259" key="1">
    <source>
        <dbReference type="PROSITE" id="PS50033"/>
    </source>
</evidence>
<dbReference type="PANTHER" id="PTHR46424">
    <property type="entry name" value="UBX DOMAIN-CONTAINING PROTEIN 4"/>
    <property type="match status" value="1"/>
</dbReference>
<dbReference type="Pfam" id="PF00789">
    <property type="entry name" value="UBX"/>
    <property type="match status" value="1"/>
</dbReference>
<name>A0A4P6XPT5_9ASCO</name>
<dbReference type="SMART" id="SM00166">
    <property type="entry name" value="UBX"/>
    <property type="match status" value="1"/>
</dbReference>
<dbReference type="Proteomes" id="UP000292447">
    <property type="component" value="Chromosome III"/>
</dbReference>
<proteinExistence type="predicted"/>
<dbReference type="GO" id="GO:0036503">
    <property type="term" value="P:ERAD pathway"/>
    <property type="evidence" value="ECO:0007669"/>
    <property type="project" value="TreeGrafter"/>
</dbReference>
<dbReference type="InterPro" id="IPR029071">
    <property type="entry name" value="Ubiquitin-like_domsf"/>
</dbReference>
<evidence type="ECO:0000313" key="2">
    <source>
        <dbReference type="EMBL" id="QBM88286.1"/>
    </source>
</evidence>
<dbReference type="GO" id="GO:0005783">
    <property type="term" value="C:endoplasmic reticulum"/>
    <property type="evidence" value="ECO:0007669"/>
    <property type="project" value="TreeGrafter"/>
</dbReference>
<evidence type="ECO:0000313" key="3">
    <source>
        <dbReference type="Proteomes" id="UP000292447"/>
    </source>
</evidence>
<sequence>MTPSSRTESQLSQQSQIAWLICTSSSRSVLERYSHSLQAFQNALQRFNLWEAKSGTNDYASLQRVWPNLSECDFAVVDPSGTHWLLSDKSNAMDLLGFLTDPHTHGMHDPCLDLYHHFKEQTPCASGAAPSVPCADTAMSYAEAVGSDKDSRDKCMLSIRLMEGGHAKAQFNSSDCLMDVKRWLQQEHKIPLVPEDDESTSRYTKIGHFEPSRYAFFYPATRKTFSEAQEFLRLADLGLCPRLALILRPDYDENAMKAAREADSSRFRNLCSHATHILQALYSFFDYGVDDASQDIQDSAVSLETGKLHPPHFLGSSGPVPPSALIIDVRQGDALDPTRLDGYMNHDTCSQANGENVVNVVREEF</sequence>
<dbReference type="InterPro" id="IPR001012">
    <property type="entry name" value="UBX_dom"/>
</dbReference>
<dbReference type="Gene3D" id="3.10.20.90">
    <property type="entry name" value="Phosphatidylinositol 3-kinase Catalytic Subunit, Chain A, domain 1"/>
    <property type="match status" value="1"/>
</dbReference>
<accession>A0A4P6XPT5</accession>
<gene>
    <name evidence="2" type="primary">MPUL0C02520</name>
    <name evidence="2" type="ORF">METSCH_C02520</name>
</gene>
<dbReference type="PANTHER" id="PTHR46424:SF1">
    <property type="entry name" value="UBX DOMAIN-CONTAINING PROTEIN 4"/>
    <property type="match status" value="1"/>
</dbReference>
<dbReference type="PROSITE" id="PS50033">
    <property type="entry name" value="UBX"/>
    <property type="match status" value="1"/>
</dbReference>
<dbReference type="SUPFAM" id="SSF54236">
    <property type="entry name" value="Ubiquitin-like"/>
    <property type="match status" value="1"/>
</dbReference>
<keyword evidence="3" id="KW-1185">Reference proteome</keyword>
<organism evidence="2 3">
    <name type="scientific">Metschnikowia aff. pulcherrima</name>
    <dbReference type="NCBI Taxonomy" id="2163413"/>
    <lineage>
        <taxon>Eukaryota</taxon>
        <taxon>Fungi</taxon>
        <taxon>Dikarya</taxon>
        <taxon>Ascomycota</taxon>
        <taxon>Saccharomycotina</taxon>
        <taxon>Pichiomycetes</taxon>
        <taxon>Metschnikowiaceae</taxon>
        <taxon>Metschnikowia</taxon>
    </lineage>
</organism>